<keyword evidence="3" id="KW-1185">Reference proteome</keyword>
<dbReference type="Proteomes" id="UP000003781">
    <property type="component" value="Unassembled WGS sequence"/>
</dbReference>
<evidence type="ECO:0000256" key="1">
    <source>
        <dbReference type="SAM" id="Phobius"/>
    </source>
</evidence>
<protein>
    <submittedName>
        <fullName evidence="2">Uncharacterized protein</fullName>
    </submittedName>
</protein>
<dbReference type="AlphaFoldDB" id="A3INU2"/>
<sequence length="495" mass="55958">MKKLFRRKFKNIAMIIFTTLIIIFSSSFIFPFHLHTAGTYAQSPGILQNILLGDISIAEIRKLLLDSLERLSSVIKDAGGEFREVGDSLENNANKVIKEIDKTFGNRLDKTIRQLNETEKKVFEDIGRVIQENENATEAIIKGAGKEARRAIFEGDIAAYNSLYSLPCRNKIPRIVYIEPDEVIVNNDDPFVKIRGNFLDIGSESKVKVDGIETNIIARNNNEIAIAIPEKILNNLDDSKLLSISLTLYKTTVIPVVCWARDSIINSPLQTSVKLTPQVKYNIEGYIEGNYEKITPEEVKEDIQNFPQRRTKVIDENCGVNETIRRDFLIEKGWEIIDKTFTEISANCGTSLEGIDFQGNRAVVRTRLKGCGYTTVRGPFGAILYKDCNGRGWHEYDLTLIGRRRTIIPEKRERISLPKETFNISGTSGQTTFTDIRHTSANTNLRDDNWYYTATIKGTRGRKQISPVQVNTNLPTAVNVTSKMENGILSIRILK</sequence>
<proteinExistence type="predicted"/>
<keyword evidence="1" id="KW-0472">Membrane</keyword>
<organism evidence="2 3">
    <name type="scientific">Crocosphaera chwakensis CCY0110</name>
    <dbReference type="NCBI Taxonomy" id="391612"/>
    <lineage>
        <taxon>Bacteria</taxon>
        <taxon>Bacillati</taxon>
        <taxon>Cyanobacteriota</taxon>
        <taxon>Cyanophyceae</taxon>
        <taxon>Oscillatoriophycideae</taxon>
        <taxon>Chroococcales</taxon>
        <taxon>Aphanothecaceae</taxon>
        <taxon>Crocosphaera</taxon>
        <taxon>Crocosphaera chwakensis</taxon>
    </lineage>
</organism>
<dbReference type="EMBL" id="AAXW01000010">
    <property type="protein sequence ID" value="EAZ91990.1"/>
    <property type="molecule type" value="Genomic_DNA"/>
</dbReference>
<feature type="transmembrane region" description="Helical" evidence="1">
    <location>
        <begin position="12"/>
        <end position="34"/>
    </location>
</feature>
<keyword evidence="1" id="KW-0812">Transmembrane</keyword>
<evidence type="ECO:0000313" key="2">
    <source>
        <dbReference type="EMBL" id="EAZ91990.1"/>
    </source>
</evidence>
<accession>A3INU2</accession>
<dbReference type="RefSeq" id="WP_008275063.1">
    <property type="nucleotide sequence ID" value="NZ_AAXW01000010.1"/>
</dbReference>
<gene>
    <name evidence="2" type="ORF">CY0110_29984</name>
</gene>
<name>A3INU2_9CHRO</name>
<comment type="caution">
    <text evidence="2">The sequence shown here is derived from an EMBL/GenBank/DDBJ whole genome shotgun (WGS) entry which is preliminary data.</text>
</comment>
<keyword evidence="1" id="KW-1133">Transmembrane helix</keyword>
<reference evidence="2 3" key="1">
    <citation type="submission" date="2007-03" db="EMBL/GenBank/DDBJ databases">
        <authorList>
            <person name="Stal L."/>
            <person name="Ferriera S."/>
            <person name="Johnson J."/>
            <person name="Kravitz S."/>
            <person name="Beeson K."/>
            <person name="Sutton G."/>
            <person name="Rogers Y.-H."/>
            <person name="Friedman R."/>
            <person name="Frazier M."/>
            <person name="Venter J.C."/>
        </authorList>
    </citation>
    <scope>NUCLEOTIDE SEQUENCE [LARGE SCALE GENOMIC DNA]</scope>
    <source>
        <strain evidence="2 3">CCY0110</strain>
    </source>
</reference>
<evidence type="ECO:0000313" key="3">
    <source>
        <dbReference type="Proteomes" id="UP000003781"/>
    </source>
</evidence>
<dbReference type="OrthoDB" id="7467934at2"/>